<dbReference type="EMBL" id="CAFZ01000154">
    <property type="protein sequence ID" value="CCA72232.1"/>
    <property type="molecule type" value="Genomic_DNA"/>
</dbReference>
<feature type="transmembrane region" description="Helical" evidence="6">
    <location>
        <begin position="380"/>
        <end position="399"/>
    </location>
</feature>
<dbReference type="PANTHER" id="PTHR23507:SF1">
    <property type="entry name" value="FI18259P1-RELATED"/>
    <property type="match status" value="1"/>
</dbReference>
<organism evidence="7 8">
    <name type="scientific">Serendipita indica (strain DSM 11827)</name>
    <name type="common">Root endophyte fungus</name>
    <name type="synonym">Piriformospora indica</name>
    <dbReference type="NCBI Taxonomy" id="1109443"/>
    <lineage>
        <taxon>Eukaryota</taxon>
        <taxon>Fungi</taxon>
        <taxon>Dikarya</taxon>
        <taxon>Basidiomycota</taxon>
        <taxon>Agaricomycotina</taxon>
        <taxon>Agaricomycetes</taxon>
        <taxon>Sebacinales</taxon>
        <taxon>Serendipitaceae</taxon>
        <taxon>Serendipita</taxon>
    </lineage>
</organism>
<feature type="compositionally biased region" description="Basic and acidic residues" evidence="5">
    <location>
        <begin position="10"/>
        <end position="33"/>
    </location>
</feature>
<dbReference type="OrthoDB" id="3026777at2759"/>
<feature type="transmembrane region" description="Helical" evidence="6">
    <location>
        <begin position="146"/>
        <end position="167"/>
    </location>
</feature>
<accession>G4TLN9</accession>
<feature type="transmembrane region" description="Helical" evidence="6">
    <location>
        <begin position="480"/>
        <end position="501"/>
    </location>
</feature>
<feature type="transmembrane region" description="Helical" evidence="6">
    <location>
        <begin position="49"/>
        <end position="72"/>
    </location>
</feature>
<dbReference type="Pfam" id="PF07690">
    <property type="entry name" value="MFS_1"/>
    <property type="match status" value="1"/>
</dbReference>
<dbReference type="OMA" id="TEMCKAS"/>
<keyword evidence="4 6" id="KW-0472">Membrane</keyword>
<feature type="transmembrane region" description="Helical" evidence="6">
    <location>
        <begin position="173"/>
        <end position="201"/>
    </location>
</feature>
<dbReference type="InterPro" id="IPR011701">
    <property type="entry name" value="MFS"/>
</dbReference>
<dbReference type="PANTHER" id="PTHR23507">
    <property type="entry name" value="ZGC:174356"/>
    <property type="match status" value="1"/>
</dbReference>
<feature type="region of interest" description="Disordered" evidence="5">
    <location>
        <begin position="273"/>
        <end position="299"/>
    </location>
</feature>
<keyword evidence="2 6" id="KW-0812">Transmembrane</keyword>
<dbReference type="Proteomes" id="UP000007148">
    <property type="component" value="Unassembled WGS sequence"/>
</dbReference>
<feature type="transmembrane region" description="Helical" evidence="6">
    <location>
        <begin position="455"/>
        <end position="474"/>
    </location>
</feature>
<dbReference type="HOGENOM" id="CLU_036629_0_0_1"/>
<proteinExistence type="predicted"/>
<evidence type="ECO:0000256" key="5">
    <source>
        <dbReference type="SAM" id="MobiDB-lite"/>
    </source>
</evidence>
<dbReference type="GO" id="GO:0022857">
    <property type="term" value="F:transmembrane transporter activity"/>
    <property type="evidence" value="ECO:0007669"/>
    <property type="project" value="InterPro"/>
</dbReference>
<sequence length="590" mass="64967">MSTSQPPPAADERSPLLERGRQRVAGERRDESPPTKSKSISSRIRDIPVFIRLAPLVALFSLSIEVPLLTILEVIDRILCVLWYERHDPASIPPTGEIPTEMCKASGPFTYSSTFLSTRAVLVAIAAFMVTSFIGQFGALVGRRPIVLLLVLANLVTISSFTAFIFIPNSIAALGMVAIWLIVGSFADVLAIVLISNMMVIDTASPSSRASQVSVIMGSMVAGEIPSFSIGGYIHRKGGVAAVCFTAVGLAVAQLLYASSPLVVPETFSSEKREAAREERRDRHRQARERSLERWEEQSGDATRVPKRLVRKTYESLQAVIDPVLRLKPIRKPDGSRNYRLTVLGVAYLLASVTNGYINSALIAWFTFVLKKTIEEKGFIFTWIAAMQFTGMIIVFPLLSKWSRVLYARFIARRQERSPMQINGEPIQQQDPRLPEGDVLSNPESELSSAHFDVYLLRWCYLFIALFYGAIALARTNAQIAAVAVTLTMFGGAHPSLLSIAAASVNPIQSGEAVAGIEMVGTIGRLVSPLIIGPIQTKIMLKSPHVLWFSMMLAMLVVVLITFLIRDEDRYISVETDTPEQESLLPQETS</sequence>
<evidence type="ECO:0000256" key="6">
    <source>
        <dbReference type="SAM" id="Phobius"/>
    </source>
</evidence>
<feature type="compositionally biased region" description="Basic and acidic residues" evidence="5">
    <location>
        <begin position="288"/>
        <end position="297"/>
    </location>
</feature>
<dbReference type="GO" id="GO:0016020">
    <property type="term" value="C:membrane"/>
    <property type="evidence" value="ECO:0007669"/>
    <property type="project" value="UniProtKB-SubCell"/>
</dbReference>
<dbReference type="Gene3D" id="1.20.1250.20">
    <property type="entry name" value="MFS general substrate transporter like domains"/>
    <property type="match status" value="1"/>
</dbReference>
<keyword evidence="8" id="KW-1185">Reference proteome</keyword>
<feature type="region of interest" description="Disordered" evidence="5">
    <location>
        <begin position="421"/>
        <end position="442"/>
    </location>
</feature>
<gene>
    <name evidence="7" type="ORF">PIIN_06166</name>
</gene>
<feature type="compositionally biased region" description="Polar residues" evidence="5">
    <location>
        <begin position="421"/>
        <end position="431"/>
    </location>
</feature>
<evidence type="ECO:0000313" key="8">
    <source>
        <dbReference type="Proteomes" id="UP000007148"/>
    </source>
</evidence>
<dbReference type="AlphaFoldDB" id="G4TLN9"/>
<evidence type="ECO:0000256" key="4">
    <source>
        <dbReference type="ARBA" id="ARBA00023136"/>
    </source>
</evidence>
<evidence type="ECO:0000313" key="7">
    <source>
        <dbReference type="EMBL" id="CCA72232.1"/>
    </source>
</evidence>
<comment type="caution">
    <text evidence="7">The sequence shown here is derived from an EMBL/GenBank/DDBJ whole genome shotgun (WGS) entry which is preliminary data.</text>
</comment>
<evidence type="ECO:0000256" key="3">
    <source>
        <dbReference type="ARBA" id="ARBA00022989"/>
    </source>
</evidence>
<dbReference type="SUPFAM" id="SSF103473">
    <property type="entry name" value="MFS general substrate transporter"/>
    <property type="match status" value="1"/>
</dbReference>
<dbReference type="InParanoid" id="G4TLN9"/>
<feature type="transmembrane region" description="Helical" evidence="6">
    <location>
        <begin position="547"/>
        <end position="565"/>
    </location>
</feature>
<comment type="subcellular location">
    <subcellularLocation>
        <location evidence="1">Membrane</location>
        <topology evidence="1">Multi-pass membrane protein</topology>
    </subcellularLocation>
</comment>
<dbReference type="eggNOG" id="ENOG502S731">
    <property type="taxonomic scope" value="Eukaryota"/>
</dbReference>
<dbReference type="InterPro" id="IPR036259">
    <property type="entry name" value="MFS_trans_sf"/>
</dbReference>
<feature type="region of interest" description="Disordered" evidence="5">
    <location>
        <begin position="1"/>
        <end position="40"/>
    </location>
</feature>
<reference evidence="7 8" key="1">
    <citation type="journal article" date="2011" name="PLoS Pathog.">
        <title>Endophytic Life Strategies Decoded by Genome and Transcriptome Analyses of the Mutualistic Root Symbiont Piriformospora indica.</title>
        <authorList>
            <person name="Zuccaro A."/>
            <person name="Lahrmann U."/>
            <person name="Guldener U."/>
            <person name="Langen G."/>
            <person name="Pfiffi S."/>
            <person name="Biedenkopf D."/>
            <person name="Wong P."/>
            <person name="Samans B."/>
            <person name="Grimm C."/>
            <person name="Basiewicz M."/>
            <person name="Murat C."/>
            <person name="Martin F."/>
            <person name="Kogel K.H."/>
        </authorList>
    </citation>
    <scope>NUCLEOTIDE SEQUENCE [LARGE SCALE GENOMIC DNA]</scope>
    <source>
        <strain evidence="7 8">DSM 11827</strain>
    </source>
</reference>
<evidence type="ECO:0000256" key="2">
    <source>
        <dbReference type="ARBA" id="ARBA00022692"/>
    </source>
</evidence>
<evidence type="ECO:0000256" key="1">
    <source>
        <dbReference type="ARBA" id="ARBA00004141"/>
    </source>
</evidence>
<name>G4TLN9_SERID</name>
<feature type="transmembrane region" description="Helical" evidence="6">
    <location>
        <begin position="240"/>
        <end position="264"/>
    </location>
</feature>
<evidence type="ECO:0008006" key="9">
    <source>
        <dbReference type="Google" id="ProtNLM"/>
    </source>
</evidence>
<feature type="transmembrane region" description="Helical" evidence="6">
    <location>
        <begin position="116"/>
        <end position="134"/>
    </location>
</feature>
<keyword evidence="3 6" id="KW-1133">Transmembrane helix</keyword>
<feature type="transmembrane region" description="Helical" evidence="6">
    <location>
        <begin position="341"/>
        <end position="368"/>
    </location>
</feature>
<protein>
    <recommendedName>
        <fullName evidence="9">Major facilitator superfamily (MFS) profile domain-containing protein</fullName>
    </recommendedName>
</protein>